<reference evidence="1 2" key="1">
    <citation type="submission" date="2017-04" db="EMBL/GenBank/DDBJ databases">
        <authorList>
            <person name="Afonso C.L."/>
            <person name="Miller P.J."/>
            <person name="Scott M.A."/>
            <person name="Spackman E."/>
            <person name="Goraichik I."/>
            <person name="Dimitrov K.M."/>
            <person name="Suarez D.L."/>
            <person name="Swayne D.E."/>
        </authorList>
    </citation>
    <scope>NUCLEOTIDE SEQUENCE [LARGE SCALE GENOMIC DNA]</scope>
    <source>
        <strain evidence="1 2">11</strain>
    </source>
</reference>
<evidence type="ECO:0000313" key="2">
    <source>
        <dbReference type="Proteomes" id="UP000193834"/>
    </source>
</evidence>
<dbReference type="AlphaFoldDB" id="A0A1X7IXV1"/>
<accession>A0A1X7IXV1</accession>
<evidence type="ECO:0000313" key="1">
    <source>
        <dbReference type="EMBL" id="SMG19944.1"/>
    </source>
</evidence>
<sequence length="155" mass="18389">MELWDTLKGVVIIQWSKLKKQVENHFCDELKDRITLFSTWYKNGGSPSRGRAAVLLDKNEIYEANTDKWLMSEINSHNQSSCKVIERYEFHKLLEEYLSQSIERSLLSKYELIRGLAIIDKRVGKRRLIQMKEIESEFCKKLYQLRCDIEGIRTI</sequence>
<dbReference type="InterPro" id="IPR057955">
    <property type="entry name" value="SF0329-like"/>
</dbReference>
<dbReference type="RefSeq" id="WP_085493176.1">
    <property type="nucleotide sequence ID" value="NZ_FXAZ01000001.1"/>
</dbReference>
<dbReference type="STRING" id="1852522.SAMN06295960_0977"/>
<proteinExistence type="predicted"/>
<organism evidence="1 2">
    <name type="scientific">Paenibacillus aquistagni</name>
    <dbReference type="NCBI Taxonomy" id="1852522"/>
    <lineage>
        <taxon>Bacteria</taxon>
        <taxon>Bacillati</taxon>
        <taxon>Bacillota</taxon>
        <taxon>Bacilli</taxon>
        <taxon>Bacillales</taxon>
        <taxon>Paenibacillaceae</taxon>
        <taxon>Paenibacillus</taxon>
    </lineage>
</organism>
<gene>
    <name evidence="1" type="ORF">SAMN06295960_0977</name>
</gene>
<dbReference type="OrthoDB" id="9815878at2"/>
<keyword evidence="2" id="KW-1185">Reference proteome</keyword>
<protein>
    <submittedName>
        <fullName evidence="1">Uncharacterized protein</fullName>
    </submittedName>
</protein>
<dbReference type="EMBL" id="FXAZ01000001">
    <property type="protein sequence ID" value="SMG19944.1"/>
    <property type="molecule type" value="Genomic_DNA"/>
</dbReference>
<name>A0A1X7IXV1_9BACL</name>
<dbReference type="Proteomes" id="UP000193834">
    <property type="component" value="Unassembled WGS sequence"/>
</dbReference>
<dbReference type="Pfam" id="PF25753">
    <property type="entry name" value="SF0329"/>
    <property type="match status" value="1"/>
</dbReference>